<keyword evidence="2" id="KW-0813">Transport</keyword>
<dbReference type="RefSeq" id="WP_035197434.1">
    <property type="nucleotide sequence ID" value="NZ_JJRY01000020.1"/>
</dbReference>
<feature type="transmembrane region" description="Helical" evidence="6">
    <location>
        <begin position="90"/>
        <end position="107"/>
    </location>
</feature>
<dbReference type="PROSITE" id="PS50850">
    <property type="entry name" value="MFS"/>
    <property type="match status" value="1"/>
</dbReference>
<dbReference type="CDD" id="cd17339">
    <property type="entry name" value="MFS_NIMT_CynX_like"/>
    <property type="match status" value="1"/>
</dbReference>
<feature type="transmembrane region" description="Helical" evidence="6">
    <location>
        <begin position="289"/>
        <end position="306"/>
    </location>
</feature>
<evidence type="ECO:0000256" key="1">
    <source>
        <dbReference type="ARBA" id="ARBA00004651"/>
    </source>
</evidence>
<feature type="transmembrane region" description="Helical" evidence="6">
    <location>
        <begin position="113"/>
        <end position="131"/>
    </location>
</feature>
<keyword evidence="3 6" id="KW-0812">Transmembrane</keyword>
<dbReference type="Pfam" id="PF07690">
    <property type="entry name" value="MFS_1"/>
    <property type="match status" value="2"/>
</dbReference>
<dbReference type="PATRIC" id="fig|1348973.3.peg.3697"/>
<proteinExistence type="predicted"/>
<evidence type="ECO:0000256" key="6">
    <source>
        <dbReference type="SAM" id="Phobius"/>
    </source>
</evidence>
<feature type="transmembrane region" description="Helical" evidence="6">
    <location>
        <begin position="379"/>
        <end position="399"/>
    </location>
</feature>
<dbReference type="SUPFAM" id="SSF103473">
    <property type="entry name" value="MFS general substrate transporter"/>
    <property type="match status" value="1"/>
</dbReference>
<evidence type="ECO:0000313" key="8">
    <source>
        <dbReference type="EMBL" id="KEF36899.1"/>
    </source>
</evidence>
<comment type="subcellular location">
    <subcellularLocation>
        <location evidence="1">Cell membrane</location>
        <topology evidence="1">Multi-pass membrane protein</topology>
    </subcellularLocation>
</comment>
<feature type="transmembrane region" description="Helical" evidence="6">
    <location>
        <begin position="59"/>
        <end position="78"/>
    </location>
</feature>
<dbReference type="Gene3D" id="1.20.1250.20">
    <property type="entry name" value="MFS general substrate transporter like domains"/>
    <property type="match status" value="2"/>
</dbReference>
<feature type="transmembrane region" description="Helical" evidence="6">
    <location>
        <begin position="216"/>
        <end position="239"/>
    </location>
</feature>
<keyword evidence="4 6" id="KW-1133">Transmembrane helix</keyword>
<dbReference type="InterPro" id="IPR036259">
    <property type="entry name" value="MFS_trans_sf"/>
</dbReference>
<dbReference type="InterPro" id="IPR020846">
    <property type="entry name" value="MFS_dom"/>
</dbReference>
<dbReference type="EMBL" id="JJRY01000020">
    <property type="protein sequence ID" value="KEF36899.1"/>
    <property type="molecule type" value="Genomic_DNA"/>
</dbReference>
<feature type="transmembrane region" description="Helical" evidence="6">
    <location>
        <begin position="312"/>
        <end position="336"/>
    </location>
</feature>
<evidence type="ECO:0000256" key="4">
    <source>
        <dbReference type="ARBA" id="ARBA00022989"/>
    </source>
</evidence>
<keyword evidence="5 6" id="KW-0472">Membrane</keyword>
<evidence type="ECO:0000256" key="5">
    <source>
        <dbReference type="ARBA" id="ARBA00023136"/>
    </source>
</evidence>
<feature type="transmembrane region" description="Helical" evidence="6">
    <location>
        <begin position="348"/>
        <end position="367"/>
    </location>
</feature>
<gene>
    <name evidence="8" type="ORF">M670_03813</name>
</gene>
<reference evidence="8 9" key="1">
    <citation type="submission" date="2014-04" db="EMBL/GenBank/DDBJ databases">
        <title>Draft genome sequence of Bacillus azotoformans MEV2011, a (co-) denitrifying strain unable to grow in the presence of oxygen.</title>
        <authorList>
            <person name="Nielsen M."/>
            <person name="Schreiber L."/>
            <person name="Finster K."/>
            <person name="Schramm A."/>
        </authorList>
    </citation>
    <scope>NUCLEOTIDE SEQUENCE [LARGE SCALE GENOMIC DNA]</scope>
    <source>
        <strain evidence="8 9">MEV2011</strain>
    </source>
</reference>
<feature type="transmembrane region" description="Helical" evidence="6">
    <location>
        <begin position="143"/>
        <end position="168"/>
    </location>
</feature>
<dbReference type="InterPro" id="IPR011701">
    <property type="entry name" value="MFS"/>
</dbReference>
<dbReference type="Proteomes" id="UP000027936">
    <property type="component" value="Unassembled WGS sequence"/>
</dbReference>
<dbReference type="InterPro" id="IPR052524">
    <property type="entry name" value="MFS_Cyanate_Porter"/>
</dbReference>
<dbReference type="GO" id="GO:0005886">
    <property type="term" value="C:plasma membrane"/>
    <property type="evidence" value="ECO:0007669"/>
    <property type="project" value="UniProtKB-SubCell"/>
</dbReference>
<dbReference type="PANTHER" id="PTHR23523">
    <property type="match status" value="1"/>
</dbReference>
<evidence type="ECO:0000256" key="3">
    <source>
        <dbReference type="ARBA" id="ARBA00022692"/>
    </source>
</evidence>
<feature type="transmembrane region" description="Helical" evidence="6">
    <location>
        <begin position="259"/>
        <end position="277"/>
    </location>
</feature>
<feature type="transmembrane region" description="Helical" evidence="6">
    <location>
        <begin position="174"/>
        <end position="195"/>
    </location>
</feature>
<accession>A0A072NGR3</accession>
<evidence type="ECO:0000256" key="2">
    <source>
        <dbReference type="ARBA" id="ARBA00022448"/>
    </source>
</evidence>
<organism evidence="8 9">
    <name type="scientific">Schinkia azotoformans MEV2011</name>
    <dbReference type="NCBI Taxonomy" id="1348973"/>
    <lineage>
        <taxon>Bacteria</taxon>
        <taxon>Bacillati</taxon>
        <taxon>Bacillota</taxon>
        <taxon>Bacilli</taxon>
        <taxon>Bacillales</taxon>
        <taxon>Bacillaceae</taxon>
        <taxon>Calidifontibacillus/Schinkia group</taxon>
        <taxon>Schinkia</taxon>
    </lineage>
</organism>
<dbReference type="OrthoDB" id="9797740at2"/>
<name>A0A072NGR3_SCHAZ</name>
<feature type="transmembrane region" description="Helical" evidence="6">
    <location>
        <begin position="21"/>
        <end position="39"/>
    </location>
</feature>
<evidence type="ECO:0000313" key="9">
    <source>
        <dbReference type="Proteomes" id="UP000027936"/>
    </source>
</evidence>
<dbReference type="AlphaFoldDB" id="A0A072NGR3"/>
<dbReference type="PANTHER" id="PTHR23523:SF2">
    <property type="entry name" value="2-NITROIMIDAZOLE TRANSPORTER"/>
    <property type="match status" value="1"/>
</dbReference>
<sequence length="406" mass="43882">MEAQKTVLDNEQSQKNKEMSRILLLIGILLIASNLRAPLTSVGSLVPTIRDSLEVSNITVGFITTLPLLAFALVSPFSPKVAHRIGMEKTIFLSMIVLLIGIMMRSVTGVGTLFIGTALIGIAISFGNVLLPSFVKTGFPFKIGLITGLYSVFMNIFGALASGLSVPLSNIGNLGWQGALGAWAILVIIALLFWFPKPNNLSNSPMQNKGNNRKKTNMWTSFTAWQVTIFMGFQSLMYYTMLTWLPDIILFNGYSLNEAGWMLSLMLFSAIPLTFIMPIIADKMNNQKLLGAITGVIFLLGVIGLLNGNQSLIIISAILLGVGCGSGFSLSLMFFTLRTKDGYDASELSGMAQSFGYSLAALGPVLFGGIHDLTGSWTAPLYMLVFVSIILLIAGWLGGRKVIINE</sequence>
<protein>
    <submittedName>
        <fullName evidence="8">Cyanate permease</fullName>
    </submittedName>
</protein>
<feature type="domain" description="Major facilitator superfamily (MFS) profile" evidence="7">
    <location>
        <begin position="20"/>
        <end position="403"/>
    </location>
</feature>
<evidence type="ECO:0000259" key="7">
    <source>
        <dbReference type="PROSITE" id="PS50850"/>
    </source>
</evidence>
<comment type="caution">
    <text evidence="8">The sequence shown here is derived from an EMBL/GenBank/DDBJ whole genome shotgun (WGS) entry which is preliminary data.</text>
</comment>
<dbReference type="GO" id="GO:0022857">
    <property type="term" value="F:transmembrane transporter activity"/>
    <property type="evidence" value="ECO:0007669"/>
    <property type="project" value="InterPro"/>
</dbReference>